<evidence type="ECO:0000259" key="7">
    <source>
        <dbReference type="PROSITE" id="PS51294"/>
    </source>
</evidence>
<keyword evidence="3" id="KW-0238">DNA-binding</keyword>
<reference evidence="8 9" key="1">
    <citation type="submission" date="2023-10" db="EMBL/GenBank/DDBJ databases">
        <title>Draft Genome Sequence of Candida saopaulonensis from a very Premature Infant with Sepsis.</title>
        <authorList>
            <person name="Ning Y."/>
            <person name="Dai R."/>
            <person name="Xiao M."/>
            <person name="Xu Y."/>
            <person name="Yan Q."/>
            <person name="Zhang L."/>
        </authorList>
    </citation>
    <scope>NUCLEOTIDE SEQUENCE [LARGE SCALE GENOMIC DNA]</scope>
    <source>
        <strain evidence="8 9">19XY460</strain>
    </source>
</reference>
<evidence type="ECO:0000256" key="5">
    <source>
        <dbReference type="SAM" id="MobiDB-lite"/>
    </source>
</evidence>
<evidence type="ECO:0000313" key="8">
    <source>
        <dbReference type="EMBL" id="WPK25701.1"/>
    </source>
</evidence>
<dbReference type="RefSeq" id="XP_062878083.1">
    <property type="nucleotide sequence ID" value="XM_063022013.1"/>
</dbReference>
<keyword evidence="9" id="KW-1185">Reference proteome</keyword>
<evidence type="ECO:0008006" key="10">
    <source>
        <dbReference type="Google" id="ProtNLM"/>
    </source>
</evidence>
<evidence type="ECO:0000259" key="6">
    <source>
        <dbReference type="PROSITE" id="PS50090"/>
    </source>
</evidence>
<feature type="region of interest" description="Disordered" evidence="5">
    <location>
        <begin position="20"/>
        <end position="52"/>
    </location>
</feature>
<dbReference type="AlphaFoldDB" id="A0AAX4HBJ5"/>
<dbReference type="Proteomes" id="UP001338582">
    <property type="component" value="Chromosome 3"/>
</dbReference>
<sequence>MQNQQEIGGAKALLLLGTKDTLDNKTHGPQHGPAQSDLNDDSNTSQSQNEEHNLNENELHVVHDVDDERHHLDAHGLSVADSNDDLLHEHLESESHDHNHEHNHQHNHEQHHNHHENGHIGHVHHDSVEDHDQELFDKASQQLNDAVEAAVMRYVGGTLATEDDLLGHGEDDPQNAGPDGLPKRQRVQDDLMNEYHWDRFLEPEEVAAFDRPTPRKRARKSFMSGGEIDPELADLDASAEHDLLVHAAIGDLAKELQLPDGQGKLHHSMFLDARDGSALDASARMSSANGIEGTLRSHMGLNSGNGPASISHLAPKNRHILSQKTRRPLKAIPDGLPLELDLSNGFNSQLKYTTQSIEELVKEAASEAHLWLSTQSNVGARGPRLFSQEEINIVDNFIQAYCRLNNLTRAQICERVWSVDKPKDKFWEYLTKVLPYRSRASVYKHVRRQYHVFNVRAKWTKEEDDQLRKYAEQTTTNWKRIGEAMNRMPEDCRDRWRNYLKCGENRAKNKWSEDEENTLKQIIMELHSTLVGKDKQNSINWTLVSEKMNGIRSRIQCRYKWNKLVRRDLMSRIAMMGSCTKIWLLNRLLDLNVHEQDAINWEYLAQSYHAEHKNDKTKYAWSSSDFLVAFEKLRNSVRDHKILPLHSIISKLLGIVYLTPGPEEDLSVEPDLRPKQVSPDQHRLKKTVEPIRPKEVSAAEREAASVANAAVAAVSMGVNGPDAQHQEYSLWR</sequence>
<accession>A0AAX4HBJ5</accession>
<dbReference type="KEGG" id="asau:88174090"/>
<evidence type="ECO:0000313" key="9">
    <source>
        <dbReference type="Proteomes" id="UP001338582"/>
    </source>
</evidence>
<dbReference type="GO" id="GO:0005634">
    <property type="term" value="C:nucleus"/>
    <property type="evidence" value="ECO:0007669"/>
    <property type="project" value="UniProtKB-SubCell"/>
</dbReference>
<feature type="domain" description="Myb-like" evidence="6">
    <location>
        <begin position="456"/>
        <end position="500"/>
    </location>
</feature>
<dbReference type="PANTHER" id="PTHR46380:SF2">
    <property type="entry name" value="CYCLIN-D-BINDING MYB-LIKE TRANSCRIPTION FACTOR 1"/>
    <property type="match status" value="1"/>
</dbReference>
<dbReference type="InterPro" id="IPR017930">
    <property type="entry name" value="Myb_dom"/>
</dbReference>
<feature type="domain" description="HTH myb-type" evidence="7">
    <location>
        <begin position="540"/>
        <end position="569"/>
    </location>
</feature>
<keyword evidence="2" id="KW-0677">Repeat</keyword>
<dbReference type="PANTHER" id="PTHR46380">
    <property type="entry name" value="CYCLIN-D-BINDING MYB-LIKE TRANSCRIPTION FACTOR 1"/>
    <property type="match status" value="1"/>
</dbReference>
<feature type="region of interest" description="Disordered" evidence="5">
    <location>
        <begin position="95"/>
        <end position="123"/>
    </location>
</feature>
<proteinExistence type="predicted"/>
<evidence type="ECO:0000256" key="3">
    <source>
        <dbReference type="ARBA" id="ARBA00023125"/>
    </source>
</evidence>
<comment type="subcellular location">
    <subcellularLocation>
        <location evidence="1">Nucleus</location>
    </subcellularLocation>
</comment>
<evidence type="ECO:0000256" key="1">
    <source>
        <dbReference type="ARBA" id="ARBA00004123"/>
    </source>
</evidence>
<dbReference type="EMBL" id="CP138896">
    <property type="protein sequence ID" value="WPK25701.1"/>
    <property type="molecule type" value="Genomic_DNA"/>
</dbReference>
<feature type="domain" description="HTH myb-type" evidence="7">
    <location>
        <begin position="455"/>
        <end position="504"/>
    </location>
</feature>
<protein>
    <recommendedName>
        <fullName evidence="10">DNA-binding protein REB1</fullName>
    </recommendedName>
</protein>
<dbReference type="InterPro" id="IPR009057">
    <property type="entry name" value="Homeodomain-like_sf"/>
</dbReference>
<dbReference type="InterPro" id="IPR001005">
    <property type="entry name" value="SANT/Myb"/>
</dbReference>
<name>A0AAX4HBJ5_9ASCO</name>
<evidence type="ECO:0000256" key="4">
    <source>
        <dbReference type="ARBA" id="ARBA00023242"/>
    </source>
</evidence>
<feature type="region of interest" description="Disordered" evidence="5">
    <location>
        <begin position="163"/>
        <end position="184"/>
    </location>
</feature>
<organism evidence="8 9">
    <name type="scientific">Australozyma saopauloensis</name>
    <dbReference type="NCBI Taxonomy" id="291208"/>
    <lineage>
        <taxon>Eukaryota</taxon>
        <taxon>Fungi</taxon>
        <taxon>Dikarya</taxon>
        <taxon>Ascomycota</taxon>
        <taxon>Saccharomycotina</taxon>
        <taxon>Pichiomycetes</taxon>
        <taxon>Metschnikowiaceae</taxon>
        <taxon>Australozyma</taxon>
    </lineage>
</organism>
<evidence type="ECO:0000256" key="2">
    <source>
        <dbReference type="ARBA" id="ARBA00022737"/>
    </source>
</evidence>
<dbReference type="InterPro" id="IPR049260">
    <property type="entry name" value="REB1_MybAD"/>
</dbReference>
<feature type="domain" description="Myb-like" evidence="6">
    <location>
        <begin position="503"/>
        <end position="565"/>
    </location>
</feature>
<gene>
    <name evidence="8" type="ORF">PUMCH_003026</name>
</gene>
<dbReference type="GeneID" id="88174090"/>
<dbReference type="GO" id="GO:0003700">
    <property type="term" value="F:DNA-binding transcription factor activity"/>
    <property type="evidence" value="ECO:0007669"/>
    <property type="project" value="TreeGrafter"/>
</dbReference>
<keyword evidence="4" id="KW-0539">Nucleus</keyword>
<dbReference type="SMART" id="SM00717">
    <property type="entry name" value="SANT"/>
    <property type="match status" value="2"/>
</dbReference>
<dbReference type="Pfam" id="PF21559">
    <property type="entry name" value="Reb1_MybAD"/>
    <property type="match status" value="1"/>
</dbReference>
<dbReference type="CDD" id="cd00167">
    <property type="entry name" value="SANT"/>
    <property type="match status" value="2"/>
</dbReference>
<dbReference type="Gene3D" id="1.10.10.60">
    <property type="entry name" value="Homeodomain-like"/>
    <property type="match status" value="2"/>
</dbReference>
<dbReference type="PROSITE" id="PS50090">
    <property type="entry name" value="MYB_LIKE"/>
    <property type="match status" value="2"/>
</dbReference>
<dbReference type="GO" id="GO:0000976">
    <property type="term" value="F:transcription cis-regulatory region binding"/>
    <property type="evidence" value="ECO:0007669"/>
    <property type="project" value="TreeGrafter"/>
</dbReference>
<dbReference type="InterPro" id="IPR051651">
    <property type="entry name" value="DMTF1_DNA-bind_reg"/>
</dbReference>
<dbReference type="Pfam" id="PF13921">
    <property type="entry name" value="Myb_DNA-bind_6"/>
    <property type="match status" value="1"/>
</dbReference>
<dbReference type="SUPFAM" id="SSF46689">
    <property type="entry name" value="Homeodomain-like"/>
    <property type="match status" value="2"/>
</dbReference>
<dbReference type="PROSITE" id="PS51294">
    <property type="entry name" value="HTH_MYB"/>
    <property type="match status" value="2"/>
</dbReference>